<proteinExistence type="predicted"/>
<sequence>MEYDKLWTGQIGDVAHGYCIDSFMPSTELGRVIRLRQQVTGEFFLLTVLKKQTNRFEREEADFLLEQMRFASEHFRYGNLQQVPLCGTFRDQRFFIVQECPYTLTQYIKASGGKLIAPIALHIVFQMLDALECLHHIPAQEAGTERTCVTHDYLIPEHILLTDDGFAPTVKLSAQHKLYLSRDDDDPLYGDSVQFFYLPVEAWLHIEKTGRIKTNLWTVTALLHSMLTGLPDLDDHELFIKKLKNKSAFPAVNRRNLSVPQSLAKLIDTVLAQRDFPYDLTALEYKSMLEESAKKPYVRPPRVDDDDDFLLDNTDFEDGDNVFCADALVISSAATPVPDADMSCKKQSDLPSDQDAIPPVLKQEYLPKGTRLFDAFEITSDKPEINDFGWYRYSARRVQPETTAREYTVIQATRHYKSCLERIEQWRRLQHPNIRRMLAMGFRSGDTLVMAFEGSKNESNIWLKNMVSLRNQDWVGFVNNILDTTLGCARGLHFLHQNKLIHGDIKPSNLYRHGVNIKLDGLWVPENGGYTPAYASPEQFEDRAIDESTDVWSLGVTLVELLLGDRQWSKGPVCSLVYEENLRIRCKPLPEILWSILRGCLQTDSSKRMRVNELIDLLEGNRLDT</sequence>
<dbReference type="InterPro" id="IPR053235">
    <property type="entry name" value="Ser_Thr_kinase"/>
</dbReference>
<dbReference type="PANTHER" id="PTHR24361">
    <property type="entry name" value="MITOGEN-ACTIVATED KINASE KINASE KINASE"/>
    <property type="match status" value="1"/>
</dbReference>
<dbReference type="InterPro" id="IPR011009">
    <property type="entry name" value="Kinase-like_dom_sf"/>
</dbReference>
<accession>A0A644X553</accession>
<dbReference type="PROSITE" id="PS50011">
    <property type="entry name" value="PROTEIN_KINASE_DOM"/>
    <property type="match status" value="2"/>
</dbReference>
<dbReference type="EMBL" id="VSSQ01001810">
    <property type="protein sequence ID" value="MPM11285.1"/>
    <property type="molecule type" value="Genomic_DNA"/>
</dbReference>
<dbReference type="InterPro" id="IPR000719">
    <property type="entry name" value="Prot_kinase_dom"/>
</dbReference>
<comment type="caution">
    <text evidence="2">The sequence shown here is derived from an EMBL/GenBank/DDBJ whole genome shotgun (WGS) entry which is preliminary data.</text>
</comment>
<reference evidence="2" key="1">
    <citation type="submission" date="2019-08" db="EMBL/GenBank/DDBJ databases">
        <authorList>
            <person name="Kucharzyk K."/>
            <person name="Murdoch R.W."/>
            <person name="Higgins S."/>
            <person name="Loffler F."/>
        </authorList>
    </citation>
    <scope>NUCLEOTIDE SEQUENCE</scope>
</reference>
<dbReference type="SUPFAM" id="SSF56112">
    <property type="entry name" value="Protein kinase-like (PK-like)"/>
    <property type="match status" value="2"/>
</dbReference>
<dbReference type="Pfam" id="PF00069">
    <property type="entry name" value="Pkinase"/>
    <property type="match status" value="1"/>
</dbReference>
<name>A0A644X553_9ZZZZ</name>
<feature type="domain" description="Protein kinase" evidence="1">
    <location>
        <begin position="18"/>
        <end position="298"/>
    </location>
</feature>
<evidence type="ECO:0000313" key="2">
    <source>
        <dbReference type="EMBL" id="MPM11285.1"/>
    </source>
</evidence>
<evidence type="ECO:0000259" key="1">
    <source>
        <dbReference type="PROSITE" id="PS50011"/>
    </source>
</evidence>
<feature type="domain" description="Protein kinase" evidence="1">
    <location>
        <begin position="362"/>
        <end position="625"/>
    </location>
</feature>
<dbReference type="Gene3D" id="1.10.510.10">
    <property type="entry name" value="Transferase(Phosphotransferase) domain 1"/>
    <property type="match status" value="2"/>
</dbReference>
<dbReference type="AlphaFoldDB" id="A0A644X553"/>
<dbReference type="SMART" id="SM00220">
    <property type="entry name" value="S_TKc"/>
    <property type="match status" value="1"/>
</dbReference>
<dbReference type="GO" id="GO:0005737">
    <property type="term" value="C:cytoplasm"/>
    <property type="evidence" value="ECO:0007669"/>
    <property type="project" value="TreeGrafter"/>
</dbReference>
<protein>
    <recommendedName>
        <fullName evidence="1">Protein kinase domain-containing protein</fullName>
    </recommendedName>
</protein>
<organism evidence="2">
    <name type="scientific">bioreactor metagenome</name>
    <dbReference type="NCBI Taxonomy" id="1076179"/>
    <lineage>
        <taxon>unclassified sequences</taxon>
        <taxon>metagenomes</taxon>
        <taxon>ecological metagenomes</taxon>
    </lineage>
</organism>
<dbReference type="GO" id="GO:0004674">
    <property type="term" value="F:protein serine/threonine kinase activity"/>
    <property type="evidence" value="ECO:0007669"/>
    <property type="project" value="TreeGrafter"/>
</dbReference>
<dbReference type="GO" id="GO:0005524">
    <property type="term" value="F:ATP binding"/>
    <property type="evidence" value="ECO:0007669"/>
    <property type="project" value="InterPro"/>
</dbReference>
<gene>
    <name evidence="2" type="ORF">SDC9_57626</name>
</gene>